<gene>
    <name evidence="2" type="ORF">SAMN02927921_02470</name>
</gene>
<dbReference type="GO" id="GO:0008757">
    <property type="term" value="F:S-adenosylmethionine-dependent methyltransferase activity"/>
    <property type="evidence" value="ECO:0007669"/>
    <property type="project" value="InterPro"/>
</dbReference>
<dbReference type="GO" id="GO:0032259">
    <property type="term" value="P:methylation"/>
    <property type="evidence" value="ECO:0007669"/>
    <property type="project" value="UniProtKB-KW"/>
</dbReference>
<dbReference type="OrthoDB" id="9770553at2"/>
<dbReference type="Proteomes" id="UP000182248">
    <property type="component" value="Unassembled WGS sequence"/>
</dbReference>
<proteinExistence type="predicted"/>
<dbReference type="AlphaFoldDB" id="A0A1K1QD93"/>
<dbReference type="RefSeq" id="WP_072317679.1">
    <property type="nucleotide sequence ID" value="NZ_FPJE01000012.1"/>
</dbReference>
<keyword evidence="3" id="KW-1185">Reference proteome</keyword>
<dbReference type="Pfam" id="PF08241">
    <property type="entry name" value="Methyltransf_11"/>
    <property type="match status" value="1"/>
</dbReference>
<dbReference type="SUPFAM" id="SSF53335">
    <property type="entry name" value="S-adenosyl-L-methionine-dependent methyltransferases"/>
    <property type="match status" value="1"/>
</dbReference>
<sequence length="221" mass="25115">MSEINEFHTLAAQLKCPDGAEGIAVGEQMFRTNGNMIRKTVAQMDILPCDRVLEIGFGSGKHLKMLYQKQPMLTYYGADTSAVMVAQATANNMSHVREGMAVFDRTDGIQLPYDTAFFDMIFTVNTVYFWENPELQLREIYRVLAPGRSFYCAVVDRLSMEDLPFVDDRFRLYGNTELEELLHKHGFSGITSRVFNEQVRSNAGTVTDRKFRIVKAQKASL</sequence>
<name>A0A1K1QD93_9FLAO</name>
<reference evidence="2 3" key="1">
    <citation type="submission" date="2016-11" db="EMBL/GenBank/DDBJ databases">
        <authorList>
            <person name="Jaros S."/>
            <person name="Januszkiewicz K."/>
            <person name="Wedrychowicz H."/>
        </authorList>
    </citation>
    <scope>NUCLEOTIDE SEQUENCE [LARGE SCALE GENOMIC DNA]</scope>
    <source>
        <strain evidence="2 3">CGMCC 1.12145</strain>
    </source>
</reference>
<keyword evidence="2" id="KW-0808">Transferase</keyword>
<protein>
    <submittedName>
        <fullName evidence="2">Methyltransferase domain-containing protein</fullName>
    </submittedName>
</protein>
<evidence type="ECO:0000259" key="1">
    <source>
        <dbReference type="Pfam" id="PF08241"/>
    </source>
</evidence>
<dbReference type="InterPro" id="IPR029063">
    <property type="entry name" value="SAM-dependent_MTases_sf"/>
</dbReference>
<accession>A0A1K1QD93</accession>
<dbReference type="STRING" id="1150368.SAMN02927921_02470"/>
<dbReference type="Gene3D" id="3.40.50.150">
    <property type="entry name" value="Vaccinia Virus protein VP39"/>
    <property type="match status" value="1"/>
</dbReference>
<dbReference type="CDD" id="cd02440">
    <property type="entry name" value="AdoMet_MTases"/>
    <property type="match status" value="1"/>
</dbReference>
<evidence type="ECO:0000313" key="3">
    <source>
        <dbReference type="Proteomes" id="UP000182248"/>
    </source>
</evidence>
<dbReference type="EMBL" id="FPJE01000012">
    <property type="protein sequence ID" value="SFW57684.1"/>
    <property type="molecule type" value="Genomic_DNA"/>
</dbReference>
<evidence type="ECO:0000313" key="2">
    <source>
        <dbReference type="EMBL" id="SFW57684.1"/>
    </source>
</evidence>
<keyword evidence="2" id="KW-0489">Methyltransferase</keyword>
<feature type="domain" description="Methyltransferase type 11" evidence="1">
    <location>
        <begin position="53"/>
        <end position="151"/>
    </location>
</feature>
<dbReference type="InterPro" id="IPR013216">
    <property type="entry name" value="Methyltransf_11"/>
</dbReference>
<organism evidence="2 3">
    <name type="scientific">Sinomicrobium oceani</name>
    <dbReference type="NCBI Taxonomy" id="1150368"/>
    <lineage>
        <taxon>Bacteria</taxon>
        <taxon>Pseudomonadati</taxon>
        <taxon>Bacteroidota</taxon>
        <taxon>Flavobacteriia</taxon>
        <taxon>Flavobacteriales</taxon>
        <taxon>Flavobacteriaceae</taxon>
        <taxon>Sinomicrobium</taxon>
    </lineage>
</organism>